<protein>
    <submittedName>
        <fullName evidence="1">Uncharacterized protein</fullName>
    </submittedName>
</protein>
<dbReference type="AlphaFoldDB" id="A0A4R2GRL6"/>
<dbReference type="Proteomes" id="UP000294881">
    <property type="component" value="Unassembled WGS sequence"/>
</dbReference>
<accession>A0A4R2GRL6</accession>
<evidence type="ECO:0000313" key="2">
    <source>
        <dbReference type="Proteomes" id="UP000294881"/>
    </source>
</evidence>
<name>A0A4R2GRL6_9HYPH</name>
<sequence>MGRRAGWRMGDGPRDNVQFLSGLVAPLDHARRRISGEKRMNGVTALPASAFRRVASEQLLM</sequence>
<comment type="caution">
    <text evidence="1">The sequence shown here is derived from an EMBL/GenBank/DDBJ whole genome shotgun (WGS) entry which is preliminary data.</text>
</comment>
<keyword evidence="2" id="KW-1185">Reference proteome</keyword>
<organism evidence="1 2">
    <name type="scientific">Camelimonas lactis</name>
    <dbReference type="NCBI Taxonomy" id="659006"/>
    <lineage>
        <taxon>Bacteria</taxon>
        <taxon>Pseudomonadati</taxon>
        <taxon>Pseudomonadota</taxon>
        <taxon>Alphaproteobacteria</taxon>
        <taxon>Hyphomicrobiales</taxon>
        <taxon>Chelatococcaceae</taxon>
        <taxon>Camelimonas</taxon>
    </lineage>
</organism>
<dbReference type="EMBL" id="SLWL01000009">
    <property type="protein sequence ID" value="TCO12539.1"/>
    <property type="molecule type" value="Genomic_DNA"/>
</dbReference>
<reference evidence="1 2" key="1">
    <citation type="submission" date="2019-03" db="EMBL/GenBank/DDBJ databases">
        <title>Genomic Encyclopedia of Type Strains, Phase IV (KMG-IV): sequencing the most valuable type-strain genomes for metagenomic binning, comparative biology and taxonomic classification.</title>
        <authorList>
            <person name="Goeker M."/>
        </authorList>
    </citation>
    <scope>NUCLEOTIDE SEQUENCE [LARGE SCALE GENOMIC DNA]</scope>
    <source>
        <strain evidence="1 2">DSM 22958</strain>
    </source>
</reference>
<gene>
    <name evidence="1" type="ORF">EV666_109188</name>
</gene>
<proteinExistence type="predicted"/>
<evidence type="ECO:0000313" key="1">
    <source>
        <dbReference type="EMBL" id="TCO12539.1"/>
    </source>
</evidence>